<feature type="domain" description="AMP-binding enzyme C-terminal" evidence="5">
    <location>
        <begin position="34"/>
        <end position="112"/>
    </location>
</feature>
<reference evidence="6 7" key="1">
    <citation type="submission" date="2023-10" db="EMBL/GenBank/DDBJ databases">
        <title>Development of a sustainable strategy for remediation of hydrocarbon-contaminated territories based on the waste exchange concept.</title>
        <authorList>
            <person name="Krivoruchko A."/>
        </authorList>
    </citation>
    <scope>NUCLEOTIDE SEQUENCE [LARGE SCALE GENOMIC DNA]</scope>
    <source>
        <strain evidence="6 7">IEGM 1266</strain>
    </source>
</reference>
<evidence type="ECO:0000259" key="5">
    <source>
        <dbReference type="Pfam" id="PF13193"/>
    </source>
</evidence>
<comment type="similarity">
    <text evidence="1">Belongs to the ATP-dependent AMP-binding enzyme family.</text>
</comment>
<dbReference type="EMBL" id="JAWLKI010000010">
    <property type="protein sequence ID" value="MDV6307854.1"/>
    <property type="molecule type" value="Genomic_DNA"/>
</dbReference>
<dbReference type="InterPro" id="IPR025110">
    <property type="entry name" value="AMP-bd_C"/>
</dbReference>
<dbReference type="PANTHER" id="PTHR43605">
    <property type="entry name" value="ACYL-COENZYME A SYNTHETASE"/>
    <property type="match status" value="1"/>
</dbReference>
<accession>A0ABU4DDN0</accession>
<evidence type="ECO:0000256" key="3">
    <source>
        <dbReference type="ARBA" id="ARBA00022741"/>
    </source>
</evidence>
<evidence type="ECO:0000256" key="2">
    <source>
        <dbReference type="ARBA" id="ARBA00022598"/>
    </source>
</evidence>
<keyword evidence="2" id="KW-0436">Ligase</keyword>
<dbReference type="InterPro" id="IPR045851">
    <property type="entry name" value="AMP-bd_C_sf"/>
</dbReference>
<dbReference type="SUPFAM" id="SSF56801">
    <property type="entry name" value="Acetyl-CoA synthetase-like"/>
    <property type="match status" value="1"/>
</dbReference>
<evidence type="ECO:0000313" key="6">
    <source>
        <dbReference type="EMBL" id="MDV6307854.1"/>
    </source>
</evidence>
<dbReference type="Proteomes" id="UP001185779">
    <property type="component" value="Unassembled WGS sequence"/>
</dbReference>
<evidence type="ECO:0000256" key="1">
    <source>
        <dbReference type="ARBA" id="ARBA00006432"/>
    </source>
</evidence>
<dbReference type="Pfam" id="PF13193">
    <property type="entry name" value="AMP-binding_C"/>
    <property type="match status" value="1"/>
</dbReference>
<evidence type="ECO:0000256" key="4">
    <source>
        <dbReference type="ARBA" id="ARBA00022840"/>
    </source>
</evidence>
<evidence type="ECO:0000313" key="7">
    <source>
        <dbReference type="Proteomes" id="UP001185779"/>
    </source>
</evidence>
<keyword evidence="3" id="KW-0547">Nucleotide-binding</keyword>
<sequence length="126" mass="13701">MGDLGHLDADGYLYLSDRRSDLILSGGVNIYPQEIESALVIHPAVADVAVIGVPDDEMGERVHAVIELAQGVEPGDAVTDELVAHCRIHLAGFKQPRSMAFVDEVPRTPSGKLLRRRLREAQPTAH</sequence>
<protein>
    <recommendedName>
        <fullName evidence="5">AMP-binding enzyme C-terminal domain-containing protein</fullName>
    </recommendedName>
</protein>
<organism evidence="6 7">
    <name type="scientific">Gordonia amicalis</name>
    <dbReference type="NCBI Taxonomy" id="89053"/>
    <lineage>
        <taxon>Bacteria</taxon>
        <taxon>Bacillati</taxon>
        <taxon>Actinomycetota</taxon>
        <taxon>Actinomycetes</taxon>
        <taxon>Mycobacteriales</taxon>
        <taxon>Gordoniaceae</taxon>
        <taxon>Gordonia</taxon>
    </lineage>
</organism>
<keyword evidence="7" id="KW-1185">Reference proteome</keyword>
<name>A0ABU4DDN0_9ACTN</name>
<dbReference type="PANTHER" id="PTHR43605:SF10">
    <property type="entry name" value="ACYL-COA SYNTHETASE MEDIUM CHAIN FAMILY MEMBER 3"/>
    <property type="match status" value="1"/>
</dbReference>
<comment type="caution">
    <text evidence="6">The sequence shown here is derived from an EMBL/GenBank/DDBJ whole genome shotgun (WGS) entry which is preliminary data.</text>
</comment>
<keyword evidence="4" id="KW-0067">ATP-binding</keyword>
<gene>
    <name evidence="6" type="ORF">R3P94_11070</name>
</gene>
<proteinExistence type="inferred from homology"/>
<dbReference type="InterPro" id="IPR051087">
    <property type="entry name" value="Mitochondrial_ACSM"/>
</dbReference>
<dbReference type="Gene3D" id="3.30.300.30">
    <property type="match status" value="1"/>
</dbReference>